<keyword evidence="1" id="KW-0812">Transmembrane</keyword>
<organism evidence="2 3">
    <name type="scientific">Colletotrichum phormii</name>
    <dbReference type="NCBI Taxonomy" id="359342"/>
    <lineage>
        <taxon>Eukaryota</taxon>
        <taxon>Fungi</taxon>
        <taxon>Dikarya</taxon>
        <taxon>Ascomycota</taxon>
        <taxon>Pezizomycotina</taxon>
        <taxon>Sordariomycetes</taxon>
        <taxon>Hypocreomycetidae</taxon>
        <taxon>Glomerellales</taxon>
        <taxon>Glomerellaceae</taxon>
        <taxon>Colletotrichum</taxon>
        <taxon>Colletotrichum acutatum species complex</taxon>
    </lineage>
</organism>
<accession>A0AAJ0A631</accession>
<keyword evidence="1" id="KW-1133">Transmembrane helix</keyword>
<evidence type="ECO:0000313" key="3">
    <source>
        <dbReference type="Proteomes" id="UP001243989"/>
    </source>
</evidence>
<evidence type="ECO:0000256" key="1">
    <source>
        <dbReference type="SAM" id="Phobius"/>
    </source>
</evidence>
<name>A0AAJ0A631_9PEZI</name>
<protein>
    <submittedName>
        <fullName evidence="2">Uncharacterized protein</fullName>
    </submittedName>
</protein>
<gene>
    <name evidence="2" type="ORF">BDP81DRAFT_1625</name>
</gene>
<dbReference type="GeneID" id="85466916"/>
<feature type="transmembrane region" description="Helical" evidence="1">
    <location>
        <begin position="195"/>
        <end position="214"/>
    </location>
</feature>
<dbReference type="RefSeq" id="XP_060451314.1">
    <property type="nucleotide sequence ID" value="XM_060582054.1"/>
</dbReference>
<dbReference type="Proteomes" id="UP001243989">
    <property type="component" value="Unassembled WGS sequence"/>
</dbReference>
<feature type="transmembrane region" description="Helical" evidence="1">
    <location>
        <begin position="160"/>
        <end position="183"/>
    </location>
</feature>
<keyword evidence="1" id="KW-0472">Membrane</keyword>
<reference evidence="2" key="1">
    <citation type="submission" date="2021-06" db="EMBL/GenBank/DDBJ databases">
        <title>Comparative genomics, transcriptomics and evolutionary studies reveal genomic signatures of adaptation to plant cell wall in hemibiotrophic fungi.</title>
        <authorList>
            <consortium name="DOE Joint Genome Institute"/>
            <person name="Baroncelli R."/>
            <person name="Diaz J.F."/>
            <person name="Benocci T."/>
            <person name="Peng M."/>
            <person name="Battaglia E."/>
            <person name="Haridas S."/>
            <person name="Andreopoulos W."/>
            <person name="Labutti K."/>
            <person name="Pangilinan J."/>
            <person name="Floch G.L."/>
            <person name="Makela M.R."/>
            <person name="Henrissat B."/>
            <person name="Grigoriev I.V."/>
            <person name="Crouch J.A."/>
            <person name="De Vries R.P."/>
            <person name="Sukno S.A."/>
            <person name="Thon M.R."/>
        </authorList>
    </citation>
    <scope>NUCLEOTIDE SEQUENCE</scope>
    <source>
        <strain evidence="2">CBS 102054</strain>
    </source>
</reference>
<comment type="caution">
    <text evidence="2">The sequence shown here is derived from an EMBL/GenBank/DDBJ whole genome shotgun (WGS) entry which is preliminary data.</text>
</comment>
<sequence>MVPRRAGSQQVLPTNAPRSQRGVNFAGLGISPWASCRASPIVRLHCASALYRGTVVSARMRVCGLQDTARRRFRHGHTGELRRPGQTYFRRRLSWTTHSTLSHLQLPQGAPSTTSQRTLRARQLTQARAALRFVILVGGAPSFRSASDEERFLLCSWSEVSLASSFFGSSAASAGSSVVAIVSADRSVAGSGAGVASRAGAVVVVVVSVAIVAARKQSLLFRDCSLFRPVA</sequence>
<dbReference type="AlphaFoldDB" id="A0AAJ0A631"/>
<dbReference type="EMBL" id="JAHMHQ010000001">
    <property type="protein sequence ID" value="KAK1655270.1"/>
    <property type="molecule type" value="Genomic_DNA"/>
</dbReference>
<evidence type="ECO:0000313" key="2">
    <source>
        <dbReference type="EMBL" id="KAK1655270.1"/>
    </source>
</evidence>
<keyword evidence="3" id="KW-1185">Reference proteome</keyword>
<proteinExistence type="predicted"/>